<evidence type="ECO:0000313" key="5">
    <source>
        <dbReference type="EMBL" id="OAN11401.1"/>
    </source>
</evidence>
<dbReference type="InterPro" id="IPR018060">
    <property type="entry name" value="HTH_AraC"/>
</dbReference>
<dbReference type="STRING" id="858640.A3K86_20870"/>
<dbReference type="Proteomes" id="UP000078503">
    <property type="component" value="Unassembled WGS sequence"/>
</dbReference>
<dbReference type="PANTHER" id="PTHR43280">
    <property type="entry name" value="ARAC-FAMILY TRANSCRIPTIONAL REGULATOR"/>
    <property type="match status" value="1"/>
</dbReference>
<dbReference type="GO" id="GO:0003700">
    <property type="term" value="F:DNA-binding transcription factor activity"/>
    <property type="evidence" value="ECO:0007669"/>
    <property type="project" value="InterPro"/>
</dbReference>
<dbReference type="PRINTS" id="PR00032">
    <property type="entry name" value="HTHARAC"/>
</dbReference>
<sequence length="143" mass="17197">MFLPWLFQLVINMSKSYYEQELDRLDSEILLRPKQYILVRQSKAFMEKYHSERVELDDLAEAAFMSRFHYVRMFKQMYGITPRNYLKDMRILKAKELLKEGHTITETCFKVGYESVTTFSTVFKKCTGYSPKEYQKLQKSNLE</sequence>
<evidence type="ECO:0000256" key="2">
    <source>
        <dbReference type="ARBA" id="ARBA00023125"/>
    </source>
</evidence>
<evidence type="ECO:0000256" key="1">
    <source>
        <dbReference type="ARBA" id="ARBA00023015"/>
    </source>
</evidence>
<feature type="domain" description="HTH araC/xylS-type" evidence="4">
    <location>
        <begin position="40"/>
        <end position="137"/>
    </location>
</feature>
<dbReference type="Pfam" id="PF12833">
    <property type="entry name" value="HTH_18"/>
    <property type="match status" value="1"/>
</dbReference>
<keyword evidence="6" id="KW-1185">Reference proteome</keyword>
<dbReference type="SMART" id="SM00342">
    <property type="entry name" value="HTH_ARAC"/>
    <property type="match status" value="1"/>
</dbReference>
<protein>
    <submittedName>
        <fullName evidence="5">Transcriptional regulator</fullName>
    </submittedName>
</protein>
<dbReference type="EMBL" id="LVHF01000033">
    <property type="protein sequence ID" value="OAN11401.1"/>
    <property type="molecule type" value="Genomic_DNA"/>
</dbReference>
<dbReference type="PANTHER" id="PTHR43280:SF28">
    <property type="entry name" value="HTH-TYPE TRANSCRIPTIONAL ACTIVATOR RHAS"/>
    <property type="match status" value="1"/>
</dbReference>
<dbReference type="InterPro" id="IPR020449">
    <property type="entry name" value="Tscrpt_reg_AraC-type_HTH"/>
</dbReference>
<dbReference type="Gene3D" id="1.10.10.60">
    <property type="entry name" value="Homeodomain-like"/>
    <property type="match status" value="2"/>
</dbReference>
<organism evidence="5 6">
    <name type="scientific">Photobacterium jeanii</name>
    <dbReference type="NCBI Taxonomy" id="858640"/>
    <lineage>
        <taxon>Bacteria</taxon>
        <taxon>Pseudomonadati</taxon>
        <taxon>Pseudomonadota</taxon>
        <taxon>Gammaproteobacteria</taxon>
        <taxon>Vibrionales</taxon>
        <taxon>Vibrionaceae</taxon>
        <taxon>Photobacterium</taxon>
    </lineage>
</organism>
<dbReference type="AlphaFoldDB" id="A0A178K291"/>
<dbReference type="PROSITE" id="PS00041">
    <property type="entry name" value="HTH_ARAC_FAMILY_1"/>
    <property type="match status" value="1"/>
</dbReference>
<evidence type="ECO:0000259" key="4">
    <source>
        <dbReference type="PROSITE" id="PS01124"/>
    </source>
</evidence>
<evidence type="ECO:0000313" key="6">
    <source>
        <dbReference type="Proteomes" id="UP000078503"/>
    </source>
</evidence>
<keyword evidence="2" id="KW-0238">DNA-binding</keyword>
<dbReference type="InterPro" id="IPR018062">
    <property type="entry name" value="HTH_AraC-typ_CS"/>
</dbReference>
<keyword evidence="1" id="KW-0805">Transcription regulation</keyword>
<dbReference type="SUPFAM" id="SSF46689">
    <property type="entry name" value="Homeodomain-like"/>
    <property type="match status" value="2"/>
</dbReference>
<gene>
    <name evidence="5" type="ORF">A3K86_20870</name>
</gene>
<comment type="caution">
    <text evidence="5">The sequence shown here is derived from an EMBL/GenBank/DDBJ whole genome shotgun (WGS) entry which is preliminary data.</text>
</comment>
<dbReference type="PROSITE" id="PS01124">
    <property type="entry name" value="HTH_ARAC_FAMILY_2"/>
    <property type="match status" value="1"/>
</dbReference>
<evidence type="ECO:0000256" key="3">
    <source>
        <dbReference type="ARBA" id="ARBA00023163"/>
    </source>
</evidence>
<name>A0A178K291_9GAMM</name>
<keyword evidence="3" id="KW-0804">Transcription</keyword>
<accession>A0A178K291</accession>
<dbReference type="InterPro" id="IPR009057">
    <property type="entry name" value="Homeodomain-like_sf"/>
</dbReference>
<reference evidence="5 6" key="1">
    <citation type="submission" date="2016-03" db="EMBL/GenBank/DDBJ databases">
        <title>Photobacterium proteolyticum sp. nov. a protease producing bacterium isolated from ocean sediments of Laizhou Bay.</title>
        <authorList>
            <person name="Li Y."/>
        </authorList>
    </citation>
    <scope>NUCLEOTIDE SEQUENCE [LARGE SCALE GENOMIC DNA]</scope>
    <source>
        <strain evidence="5 6">R-40508</strain>
    </source>
</reference>
<proteinExistence type="predicted"/>
<dbReference type="GO" id="GO:0043565">
    <property type="term" value="F:sequence-specific DNA binding"/>
    <property type="evidence" value="ECO:0007669"/>
    <property type="project" value="InterPro"/>
</dbReference>